<evidence type="ECO:0000256" key="7">
    <source>
        <dbReference type="ARBA" id="ARBA00023209"/>
    </source>
</evidence>
<dbReference type="PROSITE" id="PS50146">
    <property type="entry name" value="DAGK"/>
    <property type="match status" value="1"/>
</dbReference>
<name>A0ABP6Y7L2_9ACTN</name>
<keyword evidence="11" id="KW-1185">Reference proteome</keyword>
<evidence type="ECO:0000256" key="3">
    <source>
        <dbReference type="ARBA" id="ARBA00022679"/>
    </source>
</evidence>
<dbReference type="PANTHER" id="PTHR12358:SF54">
    <property type="entry name" value="SPHINGOSINE KINASE RELATED PROTEIN"/>
    <property type="match status" value="1"/>
</dbReference>
<keyword evidence="7" id="KW-0444">Lipid biosynthesis</keyword>
<evidence type="ECO:0000313" key="10">
    <source>
        <dbReference type="EMBL" id="GAA3578581.1"/>
    </source>
</evidence>
<dbReference type="Pfam" id="PF19279">
    <property type="entry name" value="YegS_C"/>
    <property type="match status" value="1"/>
</dbReference>
<dbReference type="Pfam" id="PF00781">
    <property type="entry name" value="DAGK_cat"/>
    <property type="match status" value="1"/>
</dbReference>
<dbReference type="SUPFAM" id="SSF111331">
    <property type="entry name" value="NAD kinase/diacylglycerol kinase-like"/>
    <property type="match status" value="1"/>
</dbReference>
<evidence type="ECO:0000259" key="9">
    <source>
        <dbReference type="PROSITE" id="PS50146"/>
    </source>
</evidence>
<dbReference type="InterPro" id="IPR050187">
    <property type="entry name" value="Lipid_Phosphate_FormReg"/>
</dbReference>
<keyword evidence="7" id="KW-0594">Phospholipid biosynthesis</keyword>
<comment type="caution">
    <text evidence="10">The sequence shown here is derived from an EMBL/GenBank/DDBJ whole genome shotgun (WGS) entry which is preliminary data.</text>
</comment>
<dbReference type="Proteomes" id="UP001500630">
    <property type="component" value="Unassembled WGS sequence"/>
</dbReference>
<feature type="domain" description="DAGKc" evidence="9">
    <location>
        <begin position="1"/>
        <end position="129"/>
    </location>
</feature>
<evidence type="ECO:0000256" key="6">
    <source>
        <dbReference type="ARBA" id="ARBA00022840"/>
    </source>
</evidence>
<organism evidence="10 11">
    <name type="scientific">Nonomuraea rosea</name>
    <dbReference type="NCBI Taxonomy" id="638574"/>
    <lineage>
        <taxon>Bacteria</taxon>
        <taxon>Bacillati</taxon>
        <taxon>Actinomycetota</taxon>
        <taxon>Actinomycetes</taxon>
        <taxon>Streptosporangiales</taxon>
        <taxon>Streptosporangiaceae</taxon>
        <taxon>Nonomuraea</taxon>
    </lineage>
</organism>
<dbReference type="InterPro" id="IPR017438">
    <property type="entry name" value="ATP-NAD_kinase_N"/>
</dbReference>
<dbReference type="GO" id="GO:0016301">
    <property type="term" value="F:kinase activity"/>
    <property type="evidence" value="ECO:0007669"/>
    <property type="project" value="UniProtKB-KW"/>
</dbReference>
<accession>A0ABP6Y7L2</accession>
<evidence type="ECO:0000256" key="8">
    <source>
        <dbReference type="ARBA" id="ARBA00023264"/>
    </source>
</evidence>
<comment type="similarity">
    <text evidence="2">Belongs to the diacylglycerol/lipid kinase family.</text>
</comment>
<keyword evidence="4" id="KW-0547">Nucleotide-binding</keyword>
<keyword evidence="8" id="KW-1208">Phospholipid metabolism</keyword>
<dbReference type="Gene3D" id="3.40.50.10330">
    <property type="entry name" value="Probable inorganic polyphosphate/atp-NAD kinase, domain 1"/>
    <property type="match status" value="1"/>
</dbReference>
<gene>
    <name evidence="10" type="ORF">GCM10022419_070050</name>
</gene>
<comment type="cofactor">
    <cofactor evidence="1">
        <name>Mg(2+)</name>
        <dbReference type="ChEBI" id="CHEBI:18420"/>
    </cofactor>
</comment>
<evidence type="ECO:0000256" key="2">
    <source>
        <dbReference type="ARBA" id="ARBA00005983"/>
    </source>
</evidence>
<evidence type="ECO:0000313" key="11">
    <source>
        <dbReference type="Proteomes" id="UP001500630"/>
    </source>
</evidence>
<evidence type="ECO:0000256" key="1">
    <source>
        <dbReference type="ARBA" id="ARBA00001946"/>
    </source>
</evidence>
<reference evidence="11" key="1">
    <citation type="journal article" date="2019" name="Int. J. Syst. Evol. Microbiol.">
        <title>The Global Catalogue of Microorganisms (GCM) 10K type strain sequencing project: providing services to taxonomists for standard genome sequencing and annotation.</title>
        <authorList>
            <consortium name="The Broad Institute Genomics Platform"/>
            <consortium name="The Broad Institute Genome Sequencing Center for Infectious Disease"/>
            <person name="Wu L."/>
            <person name="Ma J."/>
        </authorList>
    </citation>
    <scope>NUCLEOTIDE SEQUENCE [LARGE SCALE GENOMIC DNA]</scope>
    <source>
        <strain evidence="11">JCM 17326</strain>
    </source>
</reference>
<protein>
    <submittedName>
        <fullName evidence="10">Lipid kinase</fullName>
    </submittedName>
</protein>
<proteinExistence type="inferred from homology"/>
<sequence>MARRLLVLGNPAAGGAGEEGRRAILDALGDAADVVDLVTERPQDVGRALAEHPDRVPVVLGGDGSLHTLVAELLARDEPAARPVGLIPMGTGNDMARALGISLDPREAAMTVLHGRERPMDVLVDDQGGIVVNAVHVGVGALAAEQAGPLKPWLRRAAYAAGALVAGVRTKGWRLRVRVDGETVADGRRRILMVGVGNGTSIGGGTPLTPAARPDDGLADVVVSFAVSPLARLTFGILLRLGRQRAHDDVVTLRGRSIAVDGEPVPTNADGELTQAKPSHAWTLHPSAWRIIAPGGP</sequence>
<dbReference type="InterPro" id="IPR016064">
    <property type="entry name" value="NAD/diacylglycerol_kinase_sf"/>
</dbReference>
<keyword evidence="5 10" id="KW-0418">Kinase</keyword>
<dbReference type="RefSeq" id="WP_345568559.1">
    <property type="nucleotide sequence ID" value="NZ_BAABDQ010000018.1"/>
</dbReference>
<keyword evidence="6" id="KW-0067">ATP-binding</keyword>
<evidence type="ECO:0000256" key="4">
    <source>
        <dbReference type="ARBA" id="ARBA00022741"/>
    </source>
</evidence>
<dbReference type="InterPro" id="IPR045540">
    <property type="entry name" value="YegS/DAGK_C"/>
</dbReference>
<keyword evidence="7" id="KW-0443">Lipid metabolism</keyword>
<dbReference type="InterPro" id="IPR001206">
    <property type="entry name" value="Diacylglycerol_kinase_cat_dom"/>
</dbReference>
<dbReference type="SMART" id="SM00046">
    <property type="entry name" value="DAGKc"/>
    <property type="match status" value="1"/>
</dbReference>
<dbReference type="EMBL" id="BAABDQ010000018">
    <property type="protein sequence ID" value="GAA3578581.1"/>
    <property type="molecule type" value="Genomic_DNA"/>
</dbReference>
<keyword evidence="3" id="KW-0808">Transferase</keyword>
<evidence type="ECO:0000256" key="5">
    <source>
        <dbReference type="ARBA" id="ARBA00022777"/>
    </source>
</evidence>
<dbReference type="PANTHER" id="PTHR12358">
    <property type="entry name" value="SPHINGOSINE KINASE"/>
    <property type="match status" value="1"/>
</dbReference>
<dbReference type="Gene3D" id="2.60.200.40">
    <property type="match status" value="1"/>
</dbReference>